<keyword evidence="4" id="KW-0804">Transcription</keyword>
<dbReference type="GO" id="GO:0016987">
    <property type="term" value="F:sigma factor activity"/>
    <property type="evidence" value="ECO:0007669"/>
    <property type="project" value="UniProtKB-KW"/>
</dbReference>
<keyword evidence="3" id="KW-0238">DNA-binding</keyword>
<dbReference type="Proteomes" id="UP000236151">
    <property type="component" value="Unassembled WGS sequence"/>
</dbReference>
<organism evidence="6 7">
    <name type="scientific">Clostridium thermosuccinogenes</name>
    <dbReference type="NCBI Taxonomy" id="84032"/>
    <lineage>
        <taxon>Bacteria</taxon>
        <taxon>Bacillati</taxon>
        <taxon>Bacillota</taxon>
        <taxon>Clostridia</taxon>
        <taxon>Eubacteriales</taxon>
        <taxon>Clostridiaceae</taxon>
        <taxon>Clostridium</taxon>
    </lineage>
</organism>
<gene>
    <name evidence="6" type="ORF">CDQ84_10575</name>
</gene>
<evidence type="ECO:0000259" key="5">
    <source>
        <dbReference type="PROSITE" id="PS50943"/>
    </source>
</evidence>
<dbReference type="GO" id="GO:0003677">
    <property type="term" value="F:DNA binding"/>
    <property type="evidence" value="ECO:0007669"/>
    <property type="project" value="UniProtKB-KW"/>
</dbReference>
<dbReference type="Pfam" id="PF04539">
    <property type="entry name" value="Sigma70_r3"/>
    <property type="match status" value="1"/>
</dbReference>
<evidence type="ECO:0000256" key="1">
    <source>
        <dbReference type="ARBA" id="ARBA00023015"/>
    </source>
</evidence>
<evidence type="ECO:0000256" key="3">
    <source>
        <dbReference type="ARBA" id="ARBA00023125"/>
    </source>
</evidence>
<reference evidence="6 7" key="1">
    <citation type="submission" date="2017-06" db="EMBL/GenBank/DDBJ databases">
        <title>Investigating the central metabolism of Clostridium thermosuccinogenes.</title>
        <authorList>
            <person name="Koendjbiharie J.G."/>
            <person name="van Kranenburg R."/>
        </authorList>
    </citation>
    <scope>NUCLEOTIDE SEQUENCE [LARGE SCALE GENOMIC DNA]</scope>
    <source>
        <strain evidence="6 7">DSM 5806</strain>
    </source>
</reference>
<evidence type="ECO:0000313" key="7">
    <source>
        <dbReference type="Proteomes" id="UP000236151"/>
    </source>
</evidence>
<keyword evidence="7" id="KW-1185">Reference proteome</keyword>
<dbReference type="PANTHER" id="PTHR30385">
    <property type="entry name" value="SIGMA FACTOR F FLAGELLAR"/>
    <property type="match status" value="1"/>
</dbReference>
<dbReference type="Gene3D" id="1.20.140.160">
    <property type="match status" value="1"/>
</dbReference>
<dbReference type="Gene3D" id="1.20.120.1810">
    <property type="match status" value="1"/>
</dbReference>
<name>A0A2K2FIU6_9CLOT</name>
<dbReference type="Pfam" id="PF04545">
    <property type="entry name" value="Sigma70_r4"/>
    <property type="match status" value="1"/>
</dbReference>
<dbReference type="OrthoDB" id="9809557at2"/>
<dbReference type="GO" id="GO:0006352">
    <property type="term" value="P:DNA-templated transcription initiation"/>
    <property type="evidence" value="ECO:0007669"/>
    <property type="project" value="InterPro"/>
</dbReference>
<dbReference type="SUPFAM" id="SSF88659">
    <property type="entry name" value="Sigma3 and sigma4 domains of RNA polymerase sigma factors"/>
    <property type="match status" value="2"/>
</dbReference>
<dbReference type="InterPro" id="IPR001387">
    <property type="entry name" value="Cro/C1-type_HTH"/>
</dbReference>
<dbReference type="InterPro" id="IPR007624">
    <property type="entry name" value="RNA_pol_sigma70_r3"/>
</dbReference>
<dbReference type="Pfam" id="PF04542">
    <property type="entry name" value="Sigma70_r2"/>
    <property type="match status" value="1"/>
</dbReference>
<dbReference type="InterPro" id="IPR014284">
    <property type="entry name" value="RNA_pol_sigma-70_dom"/>
</dbReference>
<dbReference type="InterPro" id="IPR014322">
    <property type="entry name" value="RNA_pol_sigma-B/F/G"/>
</dbReference>
<dbReference type="KEGG" id="cthd:CDO33_17870"/>
<sequence length="258" mass="30563">MKANNHQTVAANTTDFNEVSEEALFLKYRDNPTVENRNEIVNKYLYLADIITRKFLNRGMDYEDIYQVACIALIKSVERFSLEKGVKFVSFATPTIIGEIKRFFRDKAALIRIPRRIYEIYQKVNHARETLSYELQRVPRVDEIAEYLNISEETVLETIESWNAYSIQSFDQTVYSDDDIELHETIGAEDSTFEKIENRDFLRQSLNKFNQAEREFIKMRYFGNQTQKQIADKLGVSQMYVSRLEKKVLERFRKILEQ</sequence>
<evidence type="ECO:0000256" key="2">
    <source>
        <dbReference type="ARBA" id="ARBA00023082"/>
    </source>
</evidence>
<accession>A0A2K2FIU6</accession>
<keyword evidence="2" id="KW-0731">Sigma factor</keyword>
<comment type="caution">
    <text evidence="6">The sequence shown here is derived from an EMBL/GenBank/DDBJ whole genome shotgun (WGS) entry which is preliminary data.</text>
</comment>
<dbReference type="PANTHER" id="PTHR30385:SF4">
    <property type="entry name" value="RNA POLYMERASE SIGMA-E FACTOR"/>
    <property type="match status" value="1"/>
</dbReference>
<dbReference type="InterPro" id="IPR007630">
    <property type="entry name" value="RNA_pol_sigma70_r4"/>
</dbReference>
<proteinExistence type="predicted"/>
<evidence type="ECO:0000313" key="6">
    <source>
        <dbReference type="EMBL" id="PNT98680.1"/>
    </source>
</evidence>
<dbReference type="PROSITE" id="PS50943">
    <property type="entry name" value="HTH_CROC1"/>
    <property type="match status" value="1"/>
</dbReference>
<protein>
    <submittedName>
        <fullName evidence="6">B/F/G family RNA polymerase sigma-70 factor</fullName>
    </submittedName>
</protein>
<dbReference type="InterPro" id="IPR013325">
    <property type="entry name" value="RNA_pol_sigma_r2"/>
</dbReference>
<dbReference type="EMBL" id="NIOJ01000025">
    <property type="protein sequence ID" value="PNT98680.1"/>
    <property type="molecule type" value="Genomic_DNA"/>
</dbReference>
<dbReference type="NCBIfam" id="TIGR02980">
    <property type="entry name" value="SigBFG"/>
    <property type="match status" value="1"/>
</dbReference>
<dbReference type="InterPro" id="IPR007627">
    <property type="entry name" value="RNA_pol_sigma70_r2"/>
</dbReference>
<dbReference type="SUPFAM" id="SSF88946">
    <property type="entry name" value="Sigma2 domain of RNA polymerase sigma factors"/>
    <property type="match status" value="1"/>
</dbReference>
<keyword evidence="1" id="KW-0805">Transcription regulation</keyword>
<feature type="domain" description="HTH cro/C1-type" evidence="5">
    <location>
        <begin position="226"/>
        <end position="246"/>
    </location>
</feature>
<dbReference type="RefSeq" id="WP_103081715.1">
    <property type="nucleotide sequence ID" value="NZ_CP021850.1"/>
</dbReference>
<dbReference type="InterPro" id="IPR013324">
    <property type="entry name" value="RNA_pol_sigma_r3/r4-like"/>
</dbReference>
<dbReference type="NCBIfam" id="TIGR02937">
    <property type="entry name" value="sigma70-ECF"/>
    <property type="match status" value="1"/>
</dbReference>
<dbReference type="CDD" id="cd06171">
    <property type="entry name" value="Sigma70_r4"/>
    <property type="match status" value="1"/>
</dbReference>
<evidence type="ECO:0000256" key="4">
    <source>
        <dbReference type="ARBA" id="ARBA00023163"/>
    </source>
</evidence>
<dbReference type="AlphaFoldDB" id="A0A2K2FIU6"/>